<evidence type="ECO:0000256" key="5">
    <source>
        <dbReference type="ARBA" id="ARBA00051722"/>
    </source>
</evidence>
<feature type="chain" id="PRO_5046945957" description="protein-tyrosine-phosphatase" evidence="6">
    <location>
        <begin position="21"/>
        <end position="147"/>
    </location>
</feature>
<keyword evidence="9" id="KW-1185">Reference proteome</keyword>
<dbReference type="SUPFAM" id="SSF52788">
    <property type="entry name" value="Phosphotyrosine protein phosphatases I"/>
    <property type="match status" value="1"/>
</dbReference>
<evidence type="ECO:0000256" key="2">
    <source>
        <dbReference type="ARBA" id="ARBA00013064"/>
    </source>
</evidence>
<reference evidence="8 9" key="1">
    <citation type="submission" date="2024-03" db="EMBL/GenBank/DDBJ databases">
        <title>Novel species of the genus Variovorax.</title>
        <authorList>
            <person name="Liu Q."/>
            <person name="Xin Y.-H."/>
        </authorList>
    </citation>
    <scope>NUCLEOTIDE SEQUENCE [LARGE SCALE GENOMIC DNA]</scope>
    <source>
        <strain evidence="8 9">KACC 18899</strain>
    </source>
</reference>
<sequence>MTIRNVLVVCLGNICRSPMAQGLFGAALPNAQVASAGLQALVGKPADPMARELMEARGIDIADHQARQLDAQMCQRADLILVMDREQRRAIEERYQFARGKVFRLGEFSDRDVLDPYQAGRDAFLHSLTLIEEGAQQWAQRISRVSS</sequence>
<keyword evidence="3 8" id="KW-0378">Hydrolase</keyword>
<dbReference type="PANTHER" id="PTHR11717">
    <property type="entry name" value="LOW MOLECULAR WEIGHT PROTEIN TYROSINE PHOSPHATASE"/>
    <property type="match status" value="1"/>
</dbReference>
<dbReference type="EC" id="3.1.3.48" evidence="2"/>
<accession>A0ABU8VQN7</accession>
<gene>
    <name evidence="8" type="ORF">WKW77_30000</name>
</gene>
<dbReference type="GO" id="GO:0004725">
    <property type="term" value="F:protein tyrosine phosphatase activity"/>
    <property type="evidence" value="ECO:0007669"/>
    <property type="project" value="UniProtKB-EC"/>
</dbReference>
<evidence type="ECO:0000256" key="1">
    <source>
        <dbReference type="ARBA" id="ARBA00011063"/>
    </source>
</evidence>
<dbReference type="InterPro" id="IPR017867">
    <property type="entry name" value="Tyr_phospatase_low_mol_wt"/>
</dbReference>
<proteinExistence type="inferred from homology"/>
<keyword evidence="4" id="KW-0904">Protein phosphatase</keyword>
<dbReference type="CDD" id="cd16343">
    <property type="entry name" value="LMWPTP"/>
    <property type="match status" value="1"/>
</dbReference>
<dbReference type="PRINTS" id="PR00719">
    <property type="entry name" value="LMWPTPASE"/>
</dbReference>
<dbReference type="Pfam" id="PF01451">
    <property type="entry name" value="LMWPc"/>
    <property type="match status" value="1"/>
</dbReference>
<dbReference type="InterPro" id="IPR050438">
    <property type="entry name" value="LMW_PTPase"/>
</dbReference>
<name>A0ABU8VQN7_9BURK</name>
<comment type="similarity">
    <text evidence="1">Belongs to the low molecular weight phosphotyrosine protein phosphatase family.</text>
</comment>
<dbReference type="Gene3D" id="3.40.50.2300">
    <property type="match status" value="1"/>
</dbReference>
<evidence type="ECO:0000313" key="8">
    <source>
        <dbReference type="EMBL" id="MEJ8815330.1"/>
    </source>
</evidence>
<evidence type="ECO:0000313" key="9">
    <source>
        <dbReference type="Proteomes" id="UP001365846"/>
    </source>
</evidence>
<comment type="catalytic activity">
    <reaction evidence="5">
        <text>O-phospho-L-tyrosyl-[protein] + H2O = L-tyrosyl-[protein] + phosphate</text>
        <dbReference type="Rhea" id="RHEA:10684"/>
        <dbReference type="Rhea" id="RHEA-COMP:10136"/>
        <dbReference type="Rhea" id="RHEA-COMP:20101"/>
        <dbReference type="ChEBI" id="CHEBI:15377"/>
        <dbReference type="ChEBI" id="CHEBI:43474"/>
        <dbReference type="ChEBI" id="CHEBI:46858"/>
        <dbReference type="ChEBI" id="CHEBI:61978"/>
        <dbReference type="EC" id="3.1.3.48"/>
    </reaction>
</comment>
<comment type="caution">
    <text evidence="8">The sequence shown here is derived from an EMBL/GenBank/DDBJ whole genome shotgun (WGS) entry which is preliminary data.</text>
</comment>
<dbReference type="SMART" id="SM00226">
    <property type="entry name" value="LMWPc"/>
    <property type="match status" value="1"/>
</dbReference>
<evidence type="ECO:0000256" key="6">
    <source>
        <dbReference type="SAM" id="SignalP"/>
    </source>
</evidence>
<feature type="domain" description="Phosphotyrosine protein phosphatase I" evidence="7">
    <location>
        <begin position="4"/>
        <end position="141"/>
    </location>
</feature>
<protein>
    <recommendedName>
        <fullName evidence="2">protein-tyrosine-phosphatase</fullName>
        <ecNumber evidence="2">3.1.3.48</ecNumber>
    </recommendedName>
</protein>
<evidence type="ECO:0000256" key="4">
    <source>
        <dbReference type="ARBA" id="ARBA00022912"/>
    </source>
</evidence>
<dbReference type="InterPro" id="IPR036196">
    <property type="entry name" value="Ptyr_pPase_sf"/>
</dbReference>
<dbReference type="Proteomes" id="UP001365846">
    <property type="component" value="Unassembled WGS sequence"/>
</dbReference>
<feature type="signal peptide" evidence="6">
    <location>
        <begin position="1"/>
        <end position="20"/>
    </location>
</feature>
<organism evidence="8 9">
    <name type="scientific">Variovorax ureilyticus</name>
    <dbReference type="NCBI Taxonomy" id="1836198"/>
    <lineage>
        <taxon>Bacteria</taxon>
        <taxon>Pseudomonadati</taxon>
        <taxon>Pseudomonadota</taxon>
        <taxon>Betaproteobacteria</taxon>
        <taxon>Burkholderiales</taxon>
        <taxon>Comamonadaceae</taxon>
        <taxon>Variovorax</taxon>
    </lineage>
</organism>
<evidence type="ECO:0000259" key="7">
    <source>
        <dbReference type="SMART" id="SM00226"/>
    </source>
</evidence>
<dbReference type="PANTHER" id="PTHR11717:SF31">
    <property type="entry name" value="LOW MOLECULAR WEIGHT PROTEIN-TYROSINE-PHOSPHATASE ETP-RELATED"/>
    <property type="match status" value="1"/>
</dbReference>
<dbReference type="InterPro" id="IPR023485">
    <property type="entry name" value="Ptyr_pPase"/>
</dbReference>
<keyword evidence="6" id="KW-0732">Signal</keyword>
<dbReference type="EMBL" id="JBBKZU010000019">
    <property type="protein sequence ID" value="MEJ8815330.1"/>
    <property type="molecule type" value="Genomic_DNA"/>
</dbReference>
<evidence type="ECO:0000256" key="3">
    <source>
        <dbReference type="ARBA" id="ARBA00022801"/>
    </source>
</evidence>